<evidence type="ECO:0000256" key="5">
    <source>
        <dbReference type="ARBA" id="ARBA00023319"/>
    </source>
</evidence>
<gene>
    <name evidence="9" type="primary">KAZALD1</name>
</gene>
<dbReference type="Proteomes" id="UP000016665">
    <property type="component" value="Chromosome 6"/>
</dbReference>
<proteinExistence type="predicted"/>
<evidence type="ECO:0000259" key="8">
    <source>
        <dbReference type="PROSITE" id="PS51323"/>
    </source>
</evidence>
<feature type="chain" id="PRO_5032307028" evidence="6">
    <location>
        <begin position="32"/>
        <end position="519"/>
    </location>
</feature>
<dbReference type="InterPro" id="IPR003599">
    <property type="entry name" value="Ig_sub"/>
</dbReference>
<dbReference type="GO" id="GO:0001558">
    <property type="term" value="P:regulation of cell growth"/>
    <property type="evidence" value="ECO:0007669"/>
    <property type="project" value="InterPro"/>
</dbReference>
<protein>
    <submittedName>
        <fullName evidence="9">Kazal type serine peptidase inhibitor domain 1</fullName>
    </submittedName>
</protein>
<dbReference type="SMART" id="SM00280">
    <property type="entry name" value="KAZAL"/>
    <property type="match status" value="1"/>
</dbReference>
<organism evidence="9 10">
    <name type="scientific">Ficedula albicollis</name>
    <name type="common">Collared flycatcher</name>
    <name type="synonym">Muscicapa albicollis</name>
    <dbReference type="NCBI Taxonomy" id="59894"/>
    <lineage>
        <taxon>Eukaryota</taxon>
        <taxon>Metazoa</taxon>
        <taxon>Chordata</taxon>
        <taxon>Craniata</taxon>
        <taxon>Vertebrata</taxon>
        <taxon>Euteleostomi</taxon>
        <taxon>Archelosauria</taxon>
        <taxon>Archosauria</taxon>
        <taxon>Dinosauria</taxon>
        <taxon>Saurischia</taxon>
        <taxon>Theropoda</taxon>
        <taxon>Coelurosauria</taxon>
        <taxon>Aves</taxon>
        <taxon>Neognathae</taxon>
        <taxon>Neoaves</taxon>
        <taxon>Telluraves</taxon>
        <taxon>Australaves</taxon>
        <taxon>Passeriformes</taxon>
        <taxon>Muscicapidae</taxon>
        <taxon>Ficedula</taxon>
    </lineage>
</organism>
<dbReference type="PROSITE" id="PS50835">
    <property type="entry name" value="IG_LIKE"/>
    <property type="match status" value="1"/>
</dbReference>
<feature type="signal peptide" evidence="6">
    <location>
        <begin position="1"/>
        <end position="31"/>
    </location>
</feature>
<keyword evidence="10" id="KW-1185">Reference proteome</keyword>
<evidence type="ECO:0000256" key="2">
    <source>
        <dbReference type="ARBA" id="ARBA00022525"/>
    </source>
</evidence>
<evidence type="ECO:0000256" key="4">
    <source>
        <dbReference type="ARBA" id="ARBA00023157"/>
    </source>
</evidence>
<dbReference type="GO" id="GO:0005615">
    <property type="term" value="C:extracellular space"/>
    <property type="evidence" value="ECO:0007669"/>
    <property type="project" value="TreeGrafter"/>
</dbReference>
<accession>A0A803VKG8</accession>
<dbReference type="Pfam" id="PF00219">
    <property type="entry name" value="IGFBP"/>
    <property type="match status" value="1"/>
</dbReference>
<keyword evidence="5" id="KW-0393">Immunoglobulin domain</keyword>
<evidence type="ECO:0000259" key="7">
    <source>
        <dbReference type="PROSITE" id="PS50835"/>
    </source>
</evidence>
<dbReference type="SUPFAM" id="SSF57184">
    <property type="entry name" value="Growth factor receptor domain"/>
    <property type="match status" value="1"/>
</dbReference>
<dbReference type="FunFam" id="2.60.40.10:FF:000032">
    <property type="entry name" value="palladin isoform X1"/>
    <property type="match status" value="1"/>
</dbReference>
<feature type="domain" description="Ig-like" evidence="7">
    <location>
        <begin position="171"/>
        <end position="268"/>
    </location>
</feature>
<dbReference type="InterPro" id="IPR036179">
    <property type="entry name" value="Ig-like_dom_sf"/>
</dbReference>
<dbReference type="InterPro" id="IPR000867">
    <property type="entry name" value="IGFBP-like"/>
</dbReference>
<comment type="subcellular location">
    <subcellularLocation>
        <location evidence="1">Secreted</location>
    </subcellularLocation>
</comment>
<reference evidence="9" key="2">
    <citation type="submission" date="2025-08" db="UniProtKB">
        <authorList>
            <consortium name="Ensembl"/>
        </authorList>
    </citation>
    <scope>IDENTIFICATION</scope>
</reference>
<reference evidence="9" key="3">
    <citation type="submission" date="2025-09" db="UniProtKB">
        <authorList>
            <consortium name="Ensembl"/>
        </authorList>
    </citation>
    <scope>IDENTIFICATION</scope>
</reference>
<dbReference type="PANTHER" id="PTHR14186:SF21">
    <property type="entry name" value="KAZAL-TYPE SERINE PROTEASE INHIBITOR DOMAIN-CONTAINING PROTEIN 1"/>
    <property type="match status" value="1"/>
</dbReference>
<dbReference type="CDD" id="cd00104">
    <property type="entry name" value="KAZAL_FS"/>
    <property type="match status" value="1"/>
</dbReference>
<dbReference type="SUPFAM" id="SSF100895">
    <property type="entry name" value="Kazal-type serine protease inhibitors"/>
    <property type="match status" value="1"/>
</dbReference>
<evidence type="ECO:0000256" key="6">
    <source>
        <dbReference type="SAM" id="SignalP"/>
    </source>
</evidence>
<dbReference type="InterPro" id="IPR003598">
    <property type="entry name" value="Ig_sub2"/>
</dbReference>
<keyword evidence="2" id="KW-0964">Secreted</keyword>
<dbReference type="Pfam" id="PF13927">
    <property type="entry name" value="Ig_3"/>
    <property type="match status" value="1"/>
</dbReference>
<dbReference type="InterPro" id="IPR036058">
    <property type="entry name" value="Kazal_dom_sf"/>
</dbReference>
<dbReference type="Gene3D" id="2.60.40.10">
    <property type="entry name" value="Immunoglobulins"/>
    <property type="match status" value="1"/>
</dbReference>
<dbReference type="PROSITE" id="PS51323">
    <property type="entry name" value="IGFBP_N_2"/>
    <property type="match status" value="1"/>
</dbReference>
<dbReference type="Gene3D" id="4.10.40.20">
    <property type="match status" value="1"/>
</dbReference>
<dbReference type="GO" id="GO:0009966">
    <property type="term" value="P:regulation of signal transduction"/>
    <property type="evidence" value="ECO:0007669"/>
    <property type="project" value="TreeGrafter"/>
</dbReference>
<dbReference type="SMART" id="SM00408">
    <property type="entry name" value="IGc2"/>
    <property type="match status" value="1"/>
</dbReference>
<dbReference type="GeneTree" id="ENSGT00530000063555"/>
<sequence>MGMSEAKPLSISCLVLSLLSLHWALLQLGQAFPSTSEYLQRGWQRLLEEGEGCTECQPEECPVPRGCLAGTVRDACDCCWECANLEGQICDLDNTNHFYGKCGEHLECRLDAGDLRHGEVPEPQCACLSQLALCGSDGKTYAQICRFLEAARAHPDANLTVAHEGPCESEPQITSPPYDTWNITGQDVVFGCEVFAYPMASIEWRKDGTEMLLPGDDPHISVQFRGGPQKYEVTGWLQIQGVRVTDEGTYRCFARNRVGEAVALASLTVFTPAVSVESSTSSGLKSPRAADVTLSMTITEALSGMLNVDQVKGLKYLACPLEVIIPVQIHQEQHQPRESWRAPPHSTCIAGDFLISPVGERPILSGVGMVLVVSLLVCSSDVLGLFPMIWAFPPSWARNLGLGSDSMERRGRAEAGTIHARAQPAESTGIPQGVPVVHYLESKEVLSRDLPYQSAGCCLSSQPSLPRGCSLSLLCSVTAGGRRKWEPLCLVTARAHCLGSGGGYLACNYCAFGLAGLKV</sequence>
<dbReference type="InterPro" id="IPR002350">
    <property type="entry name" value="Kazal_dom"/>
</dbReference>
<dbReference type="InterPro" id="IPR007110">
    <property type="entry name" value="Ig-like_dom"/>
</dbReference>
<feature type="domain" description="IGFBP N-terminal" evidence="8">
    <location>
        <begin position="49"/>
        <end position="128"/>
    </location>
</feature>
<dbReference type="InterPro" id="IPR009030">
    <property type="entry name" value="Growth_fac_rcpt_cys_sf"/>
</dbReference>
<evidence type="ECO:0000313" key="10">
    <source>
        <dbReference type="Proteomes" id="UP000016665"/>
    </source>
</evidence>
<evidence type="ECO:0000256" key="1">
    <source>
        <dbReference type="ARBA" id="ARBA00004613"/>
    </source>
</evidence>
<dbReference type="PANTHER" id="PTHR14186">
    <property type="entry name" value="INSULIN-LIKE GROWTH FACTOR BINDING PROTEIN-RELATED"/>
    <property type="match status" value="1"/>
</dbReference>
<dbReference type="Ensembl" id="ENSFALT00000035782.1">
    <property type="protein sequence ID" value="ENSFALP00000023224.1"/>
    <property type="gene ID" value="ENSFALG00000008666.2"/>
</dbReference>
<evidence type="ECO:0000313" key="9">
    <source>
        <dbReference type="Ensembl" id="ENSFALP00000023224.1"/>
    </source>
</evidence>
<dbReference type="SMART" id="SM00409">
    <property type="entry name" value="IG"/>
    <property type="match status" value="1"/>
</dbReference>
<dbReference type="AlphaFoldDB" id="A0A803VKG8"/>
<keyword evidence="3 6" id="KW-0732">Signal</keyword>
<reference evidence="9 10" key="1">
    <citation type="journal article" date="2012" name="Nature">
        <title>The genomic landscape of species divergence in Ficedula flycatchers.</title>
        <authorList>
            <person name="Ellegren H."/>
            <person name="Smeds L."/>
            <person name="Burri R."/>
            <person name="Olason P.I."/>
            <person name="Backstrom N."/>
            <person name="Kawakami T."/>
            <person name="Kunstner A."/>
            <person name="Makinen H."/>
            <person name="Nadachowska-Brzyska K."/>
            <person name="Qvarnstrom A."/>
            <person name="Uebbing S."/>
            <person name="Wolf J.B."/>
        </authorList>
    </citation>
    <scope>NUCLEOTIDE SEQUENCE [LARGE SCALE GENOMIC DNA]</scope>
</reference>
<dbReference type="Pfam" id="PF07648">
    <property type="entry name" value="Kazal_2"/>
    <property type="match status" value="1"/>
</dbReference>
<name>A0A803VKG8_FICAL</name>
<dbReference type="SUPFAM" id="SSF48726">
    <property type="entry name" value="Immunoglobulin"/>
    <property type="match status" value="1"/>
</dbReference>
<evidence type="ECO:0000256" key="3">
    <source>
        <dbReference type="ARBA" id="ARBA00022729"/>
    </source>
</evidence>
<dbReference type="InterPro" id="IPR013783">
    <property type="entry name" value="Ig-like_fold"/>
</dbReference>
<dbReference type="InterPro" id="IPR011390">
    <property type="entry name" value="IGFBP_rP_mac25"/>
</dbReference>
<dbReference type="GO" id="GO:0005520">
    <property type="term" value="F:insulin-like growth factor binding"/>
    <property type="evidence" value="ECO:0007669"/>
    <property type="project" value="InterPro"/>
</dbReference>
<keyword evidence="4" id="KW-1015">Disulfide bond</keyword>
<dbReference type="Gene3D" id="3.30.60.30">
    <property type="match status" value="1"/>
</dbReference>